<feature type="domain" description="HTH marR-type" evidence="2">
    <location>
        <begin position="11"/>
        <end position="61"/>
    </location>
</feature>
<dbReference type="SUPFAM" id="SSF46785">
    <property type="entry name" value="Winged helix' DNA-binding domain"/>
    <property type="match status" value="1"/>
</dbReference>
<dbReference type="CDD" id="cd00090">
    <property type="entry name" value="HTH_ARSR"/>
    <property type="match status" value="1"/>
</dbReference>
<dbReference type="InterPro" id="IPR000485">
    <property type="entry name" value="AsnC-type_HTH_dom"/>
</dbReference>
<evidence type="ECO:0000313" key="4">
    <source>
        <dbReference type="Proteomes" id="UP000315750"/>
    </source>
</evidence>
<accession>A0A518AP43</accession>
<organism evidence="3 4">
    <name type="scientific">Aeoliella mucimassa</name>
    <dbReference type="NCBI Taxonomy" id="2527972"/>
    <lineage>
        <taxon>Bacteria</taxon>
        <taxon>Pseudomonadati</taxon>
        <taxon>Planctomycetota</taxon>
        <taxon>Planctomycetia</taxon>
        <taxon>Pirellulales</taxon>
        <taxon>Lacipirellulaceae</taxon>
        <taxon>Aeoliella</taxon>
    </lineage>
</organism>
<dbReference type="Proteomes" id="UP000315750">
    <property type="component" value="Chromosome"/>
</dbReference>
<dbReference type="AlphaFoldDB" id="A0A518AP43"/>
<sequence>MSATVFDSDDALLNLLRKRGSVEITELVDALGVTATAVRQRLTRLMDDGLITREESERRGRGRPRHSYQLTEKGRRTSGNNYADLVDVLWAEIRAIEDPEIQAGLLKRIATQLASRAGELSGATLGEKMQNLAQMMQQRRIPFEVEMKSDELPVLTAMACPYPELVEQDKSICAMERMLFSEVLGESLKLSGCRPQGDSCCSFEPSRAGDDSLSDPLPEEN</sequence>
<keyword evidence="4" id="KW-1185">Reference proteome</keyword>
<dbReference type="EMBL" id="CP036278">
    <property type="protein sequence ID" value="QDU56493.1"/>
    <property type="molecule type" value="Genomic_DNA"/>
</dbReference>
<dbReference type="Pfam" id="PF12802">
    <property type="entry name" value="MarR_2"/>
    <property type="match status" value="1"/>
</dbReference>
<dbReference type="GO" id="GO:0006355">
    <property type="term" value="P:regulation of DNA-templated transcription"/>
    <property type="evidence" value="ECO:0007669"/>
    <property type="project" value="UniProtKB-ARBA"/>
</dbReference>
<dbReference type="Gene3D" id="1.10.10.10">
    <property type="entry name" value="Winged helix-like DNA-binding domain superfamily/Winged helix DNA-binding domain"/>
    <property type="match status" value="1"/>
</dbReference>
<dbReference type="InterPro" id="IPR036390">
    <property type="entry name" value="WH_DNA-bd_sf"/>
</dbReference>
<dbReference type="InterPro" id="IPR011991">
    <property type="entry name" value="ArsR-like_HTH"/>
</dbReference>
<name>A0A518AP43_9BACT</name>
<proteinExistence type="predicted"/>
<evidence type="ECO:0000313" key="3">
    <source>
        <dbReference type="EMBL" id="QDU56493.1"/>
    </source>
</evidence>
<reference evidence="3 4" key="1">
    <citation type="submission" date="2019-02" db="EMBL/GenBank/DDBJ databases">
        <title>Deep-cultivation of Planctomycetes and their phenomic and genomic characterization uncovers novel biology.</title>
        <authorList>
            <person name="Wiegand S."/>
            <person name="Jogler M."/>
            <person name="Boedeker C."/>
            <person name="Pinto D."/>
            <person name="Vollmers J."/>
            <person name="Rivas-Marin E."/>
            <person name="Kohn T."/>
            <person name="Peeters S.H."/>
            <person name="Heuer A."/>
            <person name="Rast P."/>
            <person name="Oberbeckmann S."/>
            <person name="Bunk B."/>
            <person name="Jeske O."/>
            <person name="Meyerdierks A."/>
            <person name="Storesund J.E."/>
            <person name="Kallscheuer N."/>
            <person name="Luecker S."/>
            <person name="Lage O.M."/>
            <person name="Pohl T."/>
            <person name="Merkel B.J."/>
            <person name="Hornburger P."/>
            <person name="Mueller R.-W."/>
            <person name="Bruemmer F."/>
            <person name="Labrenz M."/>
            <person name="Spormann A.M."/>
            <person name="Op den Camp H."/>
            <person name="Overmann J."/>
            <person name="Amann R."/>
            <person name="Jetten M.S.M."/>
            <person name="Mascher T."/>
            <person name="Medema M.H."/>
            <person name="Devos D.P."/>
            <person name="Kaster A.-K."/>
            <person name="Ovreas L."/>
            <person name="Rohde M."/>
            <person name="Galperin M.Y."/>
            <person name="Jogler C."/>
        </authorList>
    </citation>
    <scope>NUCLEOTIDE SEQUENCE [LARGE SCALE GENOMIC DNA]</scope>
    <source>
        <strain evidence="3 4">Pan181</strain>
    </source>
</reference>
<dbReference type="InterPro" id="IPR036388">
    <property type="entry name" value="WH-like_DNA-bd_sf"/>
</dbReference>
<dbReference type="InterPro" id="IPR000835">
    <property type="entry name" value="HTH_MarR-typ"/>
</dbReference>
<dbReference type="GO" id="GO:0043565">
    <property type="term" value="F:sequence-specific DNA binding"/>
    <property type="evidence" value="ECO:0007669"/>
    <property type="project" value="InterPro"/>
</dbReference>
<dbReference type="PRINTS" id="PR00033">
    <property type="entry name" value="HTHASNC"/>
</dbReference>
<gene>
    <name evidence="3" type="ORF">Pan181_27020</name>
</gene>
<evidence type="ECO:0000256" key="1">
    <source>
        <dbReference type="SAM" id="MobiDB-lite"/>
    </source>
</evidence>
<feature type="region of interest" description="Disordered" evidence="1">
    <location>
        <begin position="53"/>
        <end position="75"/>
    </location>
</feature>
<evidence type="ECO:0000259" key="2">
    <source>
        <dbReference type="Pfam" id="PF12802"/>
    </source>
</evidence>
<dbReference type="RefSeq" id="WP_145247233.1">
    <property type="nucleotide sequence ID" value="NZ_CP036278.1"/>
</dbReference>
<dbReference type="KEGG" id="amuc:Pan181_27020"/>
<dbReference type="OrthoDB" id="259423at2"/>
<protein>
    <submittedName>
        <fullName evidence="3">Transcriptional regulator PadR-like family protein</fullName>
    </submittedName>
</protein>